<dbReference type="EMBL" id="MK409385">
    <property type="protein sequence ID" value="QEE79907.1"/>
    <property type="molecule type" value="Genomic_DNA"/>
</dbReference>
<organismHost>
    <name type="scientific">Mamestra configurata</name>
    <name type="common">bertha armyworm</name>
    <dbReference type="NCBI Taxonomy" id="174822"/>
</organismHost>
<sequence>MNIKLLVFLFCVDLIGYNCADPTSGTLFDIMDKIRAIEKISPHIRACSATMNINITIRAQQDVYDESTREKQQEQLRQLLEKVYQNINSTYQYDRATVLYQMVANRMHPLIRKSLNSVCHILDTKPINTACQGYRYPGCYWDQPVLEKATIVMDKITCHGLNILSFGIGYLFNKC</sequence>
<proteinExistence type="predicted"/>
<accession>A0A5B9G737</accession>
<reference evidence="1" key="1">
    <citation type="submission" date="2019-01" db="EMBL/GenBank/DDBJ databases">
        <title>Genomics of alphabaculovirus isolates infecting Mamestra species from North America and Eurasia.</title>
        <authorList>
            <person name="Erlandson M.A."/>
            <person name="Baldwin D."/>
            <person name="Theilmann D.A."/>
        </authorList>
    </citation>
    <scope>NUCLEOTIDE SEQUENCE</scope>
    <source>
        <strain evidence="1">AB260</strain>
    </source>
</reference>
<name>A0A5B9G737_NPVMC</name>
<evidence type="ECO:0000313" key="1">
    <source>
        <dbReference type="EMBL" id="QEE79907.1"/>
    </source>
</evidence>
<organism evidence="1">
    <name type="scientific">Mamestra configurata nucleopolyhedrovirus</name>
    <name type="common">MacoNPV</name>
    <dbReference type="NCBI Taxonomy" id="207830"/>
    <lineage>
        <taxon>Viruses</taxon>
        <taxon>Viruses incertae sedis</taxon>
        <taxon>Naldaviricetes</taxon>
        <taxon>Lefavirales</taxon>
        <taxon>Baculoviridae</taxon>
        <taxon>Alphabaculovirus</taxon>
        <taxon>Alphabaculovirus maconfiguratae</taxon>
    </lineage>
</organism>
<protein>
    <submittedName>
        <fullName evidence="1">Maco-A orf 20</fullName>
    </submittedName>
</protein>